<sequence length="570" mass="64524">MPGFFVKLMAMVIRSNMLSLRVARFVAAVMLGLFAAHAAAASDVFPRPPELEHKIAFWRSVFGEYSQHQIILHDRKNVSVVYKVLDFTDVVDLLDDTELRMHKRRIEEQEKAALRSLMLRLADDPSERGLDDEARSIRNTLKTHGLLKPEHLREIAEDLRGQAGLREKTEAAIMRSGRYLPYMEKVFADAGLPVELTRLPLVESSFNTRAYSKSGAAGMWQFMPGTAKRYMSYDEVGDDRRDPWLSTEGAAQHLSDDYSLLQDWPLAVTAYNFGRYGLARGLDEIGGSSLVELIEDYEHPRWGFAAKNFYAEFLAALDVESNALQYFGPLRRDAPDHFDEVTTEHFVRYDTLRRLSRQDAERFLELNPSFSTAVQRGELLVPPQRRIRLPRGHGQHFRSAYARLDDSELFSRQFVYYRNHRVRSGQTLSGLAQQYGTSVRAIRQANGLSSSHFIRIGQVLKIPPNGQRPVIHKVRSGETLIGIARRYGASVRQLQALNDIDRPEYLRVGVRLQVPASGRPAYAWHTIRSGQTVETIARQYGVSVSAIASANALSDVNRIRAGQRLKVPGG</sequence>
<dbReference type="GO" id="GO:0008932">
    <property type="term" value="F:lytic endotransglycosylase activity"/>
    <property type="evidence" value="ECO:0007669"/>
    <property type="project" value="TreeGrafter"/>
</dbReference>
<proteinExistence type="predicted"/>
<evidence type="ECO:0000313" key="3">
    <source>
        <dbReference type="EMBL" id="ORE85398.1"/>
    </source>
</evidence>
<dbReference type="AlphaFoldDB" id="A0A1Y1SAF7"/>
<dbReference type="InterPro" id="IPR036779">
    <property type="entry name" value="LysM_dom_sf"/>
</dbReference>
<accession>A0A1Y1SAF7</accession>
<dbReference type="InterPro" id="IPR018392">
    <property type="entry name" value="LysM"/>
</dbReference>
<keyword evidence="1" id="KW-0732">Signal</keyword>
<dbReference type="SUPFAM" id="SSF53955">
    <property type="entry name" value="Lysozyme-like"/>
    <property type="match status" value="1"/>
</dbReference>
<feature type="chain" id="PRO_5013276827" evidence="1">
    <location>
        <begin position="39"/>
        <end position="570"/>
    </location>
</feature>
<evidence type="ECO:0000313" key="4">
    <source>
        <dbReference type="Proteomes" id="UP000192342"/>
    </source>
</evidence>
<keyword evidence="4" id="KW-1185">Reference proteome</keyword>
<reference evidence="3 4" key="1">
    <citation type="submission" date="2013-04" db="EMBL/GenBank/DDBJ databases">
        <title>Oceanococcus atlanticus 22II-S10r2 Genome Sequencing.</title>
        <authorList>
            <person name="Lai Q."/>
            <person name="Li G."/>
            <person name="Shao Z."/>
        </authorList>
    </citation>
    <scope>NUCLEOTIDE SEQUENCE [LARGE SCALE GENOMIC DNA]</scope>
    <source>
        <strain evidence="3 4">22II-S10r2</strain>
    </source>
</reference>
<dbReference type="InterPro" id="IPR008258">
    <property type="entry name" value="Transglycosylase_SLT_dom_1"/>
</dbReference>
<dbReference type="PANTHER" id="PTHR33734:SF22">
    <property type="entry name" value="MEMBRANE-BOUND LYTIC MUREIN TRANSGLYCOSYLASE D"/>
    <property type="match status" value="1"/>
</dbReference>
<feature type="domain" description="LysM" evidence="2">
    <location>
        <begin position="523"/>
        <end position="567"/>
    </location>
</feature>
<dbReference type="Pfam" id="PF01464">
    <property type="entry name" value="SLT"/>
    <property type="match status" value="1"/>
</dbReference>
<dbReference type="SUPFAM" id="SSF54106">
    <property type="entry name" value="LysM domain"/>
    <property type="match status" value="3"/>
</dbReference>
<dbReference type="PROSITE" id="PS51782">
    <property type="entry name" value="LYSM"/>
    <property type="match status" value="3"/>
</dbReference>
<protein>
    <submittedName>
        <fullName evidence="3">Lytic transglycosylase</fullName>
    </submittedName>
</protein>
<dbReference type="Pfam" id="PF01476">
    <property type="entry name" value="LysM"/>
    <property type="match status" value="3"/>
</dbReference>
<feature type="domain" description="LysM" evidence="2">
    <location>
        <begin position="418"/>
        <end position="462"/>
    </location>
</feature>
<dbReference type="Gene3D" id="1.10.530.10">
    <property type="match status" value="1"/>
</dbReference>
<gene>
    <name evidence="3" type="ORF">ATO7_14288</name>
</gene>
<feature type="domain" description="LysM" evidence="2">
    <location>
        <begin position="470"/>
        <end position="514"/>
    </location>
</feature>
<dbReference type="SMART" id="SM00257">
    <property type="entry name" value="LysM"/>
    <property type="match status" value="3"/>
</dbReference>
<evidence type="ECO:0000259" key="2">
    <source>
        <dbReference type="PROSITE" id="PS51782"/>
    </source>
</evidence>
<dbReference type="CDD" id="cd16894">
    <property type="entry name" value="MltD-like"/>
    <property type="match status" value="1"/>
</dbReference>
<feature type="signal peptide" evidence="1">
    <location>
        <begin position="1"/>
        <end position="38"/>
    </location>
</feature>
<dbReference type="EMBL" id="AQQV01000004">
    <property type="protein sequence ID" value="ORE85398.1"/>
    <property type="molecule type" value="Genomic_DNA"/>
</dbReference>
<dbReference type="PANTHER" id="PTHR33734">
    <property type="entry name" value="LYSM DOMAIN-CONTAINING GPI-ANCHORED PROTEIN 2"/>
    <property type="match status" value="1"/>
</dbReference>
<organism evidence="3 4">
    <name type="scientific">Oceanococcus atlanticus</name>
    <dbReference type="NCBI Taxonomy" id="1317117"/>
    <lineage>
        <taxon>Bacteria</taxon>
        <taxon>Pseudomonadati</taxon>
        <taxon>Pseudomonadota</taxon>
        <taxon>Gammaproteobacteria</taxon>
        <taxon>Chromatiales</taxon>
        <taxon>Oceanococcaceae</taxon>
        <taxon>Oceanococcus</taxon>
    </lineage>
</organism>
<dbReference type="InterPro" id="IPR023346">
    <property type="entry name" value="Lysozyme-like_dom_sf"/>
</dbReference>
<dbReference type="Proteomes" id="UP000192342">
    <property type="component" value="Unassembled WGS sequence"/>
</dbReference>
<comment type="caution">
    <text evidence="3">The sequence shown here is derived from an EMBL/GenBank/DDBJ whole genome shotgun (WGS) entry which is preliminary data.</text>
</comment>
<dbReference type="STRING" id="1317117.ATO7_14288"/>
<evidence type="ECO:0000256" key="1">
    <source>
        <dbReference type="SAM" id="SignalP"/>
    </source>
</evidence>
<name>A0A1Y1SAF7_9GAMM</name>
<dbReference type="Gene3D" id="3.10.350.10">
    <property type="entry name" value="LysM domain"/>
    <property type="match status" value="3"/>
</dbReference>
<dbReference type="CDD" id="cd00118">
    <property type="entry name" value="LysM"/>
    <property type="match status" value="3"/>
</dbReference>